<keyword evidence="2" id="KW-1185">Reference proteome</keyword>
<evidence type="ECO:0000313" key="2">
    <source>
        <dbReference type="Proteomes" id="UP001501204"/>
    </source>
</evidence>
<dbReference type="EMBL" id="BAAAOA010000001">
    <property type="protein sequence ID" value="GAA1745302.1"/>
    <property type="molecule type" value="Genomic_DNA"/>
</dbReference>
<dbReference type="RefSeq" id="WP_344118674.1">
    <property type="nucleotide sequence ID" value="NZ_BAAAOA010000001.1"/>
</dbReference>
<organism evidence="1 2">
    <name type="scientific">Kocuria aegyptia</name>
    <dbReference type="NCBI Taxonomy" id="330943"/>
    <lineage>
        <taxon>Bacteria</taxon>
        <taxon>Bacillati</taxon>
        <taxon>Actinomycetota</taxon>
        <taxon>Actinomycetes</taxon>
        <taxon>Micrococcales</taxon>
        <taxon>Micrococcaceae</taxon>
        <taxon>Kocuria</taxon>
    </lineage>
</organism>
<gene>
    <name evidence="1" type="ORF">GCM10009767_00010</name>
</gene>
<proteinExistence type="predicted"/>
<dbReference type="Proteomes" id="UP001501204">
    <property type="component" value="Unassembled WGS sequence"/>
</dbReference>
<accession>A0ABP4W1W5</accession>
<protein>
    <submittedName>
        <fullName evidence="1">Uncharacterized protein</fullName>
    </submittedName>
</protein>
<comment type="caution">
    <text evidence="1">The sequence shown here is derived from an EMBL/GenBank/DDBJ whole genome shotgun (WGS) entry which is preliminary data.</text>
</comment>
<evidence type="ECO:0000313" key="1">
    <source>
        <dbReference type="EMBL" id="GAA1745302.1"/>
    </source>
</evidence>
<sequence length="67" mass="7531">MHDPQALAQAETYLLHVLEHSDPPRDASRYNVTAAARAYHDRTGNWDVRGGDPELVEQVLAEHPARD</sequence>
<name>A0ABP4W1W5_9MICC</name>
<reference evidence="2" key="1">
    <citation type="journal article" date="2019" name="Int. J. Syst. Evol. Microbiol.">
        <title>The Global Catalogue of Microorganisms (GCM) 10K type strain sequencing project: providing services to taxonomists for standard genome sequencing and annotation.</title>
        <authorList>
            <consortium name="The Broad Institute Genomics Platform"/>
            <consortium name="The Broad Institute Genome Sequencing Center for Infectious Disease"/>
            <person name="Wu L."/>
            <person name="Ma J."/>
        </authorList>
    </citation>
    <scope>NUCLEOTIDE SEQUENCE [LARGE SCALE GENOMIC DNA]</scope>
    <source>
        <strain evidence="2">JCM 14735</strain>
    </source>
</reference>